<protein>
    <submittedName>
        <fullName evidence="1">Uncharacterized protein</fullName>
    </submittedName>
</protein>
<evidence type="ECO:0000313" key="1">
    <source>
        <dbReference type="EMBL" id="XBO44074.1"/>
    </source>
</evidence>
<name>A0AAU7JVD3_9MICO</name>
<organism evidence="1">
    <name type="scientific">Pedococcus sp. KACC 23699</name>
    <dbReference type="NCBI Taxonomy" id="3149228"/>
    <lineage>
        <taxon>Bacteria</taxon>
        <taxon>Bacillati</taxon>
        <taxon>Actinomycetota</taxon>
        <taxon>Actinomycetes</taxon>
        <taxon>Micrococcales</taxon>
        <taxon>Intrasporangiaceae</taxon>
        <taxon>Pedococcus</taxon>
    </lineage>
</organism>
<reference evidence="1" key="1">
    <citation type="submission" date="2024-05" db="EMBL/GenBank/DDBJ databases">
        <authorList>
            <person name="Kim S."/>
            <person name="Heo J."/>
            <person name="Choi H."/>
            <person name="Choi Y."/>
            <person name="Kwon S.-W."/>
            <person name="Kim Y."/>
        </authorList>
    </citation>
    <scope>NUCLEOTIDE SEQUENCE</scope>
    <source>
        <strain evidence="1">KACC 23699</strain>
    </source>
</reference>
<dbReference type="EMBL" id="CP157483">
    <property type="protein sequence ID" value="XBO44074.1"/>
    <property type="molecule type" value="Genomic_DNA"/>
</dbReference>
<gene>
    <name evidence="1" type="ORF">ABEG17_01735</name>
</gene>
<proteinExistence type="predicted"/>
<dbReference type="RefSeq" id="WP_406831531.1">
    <property type="nucleotide sequence ID" value="NZ_CP157483.1"/>
</dbReference>
<sequence length="40" mass="3865">MLVVGVTLSVAFFSAGKGPAASMALGVTGMALARLAISTP</sequence>
<dbReference type="AlphaFoldDB" id="A0AAU7JVD3"/>
<accession>A0AAU7JVD3</accession>